<keyword evidence="3" id="KW-0804">Transcription</keyword>
<dbReference type="InterPro" id="IPR014710">
    <property type="entry name" value="RmlC-like_jellyroll"/>
</dbReference>
<keyword evidence="6" id="KW-1185">Reference proteome</keyword>
<evidence type="ECO:0000313" key="6">
    <source>
        <dbReference type="Proteomes" id="UP001304300"/>
    </source>
</evidence>
<protein>
    <submittedName>
        <fullName evidence="5">Helix-turn-helix domain-containing protein</fullName>
    </submittedName>
</protein>
<dbReference type="Gene3D" id="2.60.120.10">
    <property type="entry name" value="Jelly Rolls"/>
    <property type="match status" value="1"/>
</dbReference>
<accession>A0AAQ3QS61</accession>
<sequence>MKSSSESLGGKLGFRIGRCLTGPSPQPFAHIHHDIELNYIFAGSVTYLHGSRVITLPSERLILFWAGIPHRVIQWSDDARMDYITIPLEWFLSWGAKDSRRSEVLSGAMLFDSKVDDEWRHFDAWCVTRWLNEFEQTKDENHECLKIEVSARIRRLLKTGEMNTKQRKNASIGHDKLALALEYISTHFDQSITAEDIAHAVGYHPNYFQSLFRKTCNLTLWDYLTHYRVSQAQRMLLETDWPVTTIAFECGFGSSSSFYRAFEKINAGESPVDFRKRVTAVSK</sequence>
<dbReference type="InterPro" id="IPR011051">
    <property type="entry name" value="RmlC_Cupin_sf"/>
</dbReference>
<dbReference type="AlphaFoldDB" id="A0AAQ3QS61"/>
<dbReference type="PANTHER" id="PTHR43280">
    <property type="entry name" value="ARAC-FAMILY TRANSCRIPTIONAL REGULATOR"/>
    <property type="match status" value="1"/>
</dbReference>
<evidence type="ECO:0000256" key="2">
    <source>
        <dbReference type="ARBA" id="ARBA00023125"/>
    </source>
</evidence>
<organism evidence="5 6">
    <name type="scientific">Rubellicoccus peritrichatus</name>
    <dbReference type="NCBI Taxonomy" id="3080537"/>
    <lineage>
        <taxon>Bacteria</taxon>
        <taxon>Pseudomonadati</taxon>
        <taxon>Verrucomicrobiota</taxon>
        <taxon>Opitutia</taxon>
        <taxon>Puniceicoccales</taxon>
        <taxon>Cerasicoccaceae</taxon>
        <taxon>Rubellicoccus</taxon>
    </lineage>
</organism>
<dbReference type="InterPro" id="IPR009057">
    <property type="entry name" value="Homeodomain-like_sf"/>
</dbReference>
<dbReference type="SUPFAM" id="SSF51182">
    <property type="entry name" value="RmlC-like cupins"/>
    <property type="match status" value="1"/>
</dbReference>
<dbReference type="Pfam" id="PF12833">
    <property type="entry name" value="HTH_18"/>
    <property type="match status" value="1"/>
</dbReference>
<feature type="domain" description="HTH araC/xylS-type" evidence="4">
    <location>
        <begin position="178"/>
        <end position="277"/>
    </location>
</feature>
<evidence type="ECO:0000259" key="4">
    <source>
        <dbReference type="PROSITE" id="PS01124"/>
    </source>
</evidence>
<proteinExistence type="predicted"/>
<dbReference type="EMBL" id="CP136920">
    <property type="protein sequence ID" value="WOO40021.1"/>
    <property type="molecule type" value="Genomic_DNA"/>
</dbReference>
<dbReference type="KEGG" id="puo:RZN69_15465"/>
<dbReference type="Pfam" id="PF02311">
    <property type="entry name" value="AraC_binding"/>
    <property type="match status" value="1"/>
</dbReference>
<reference evidence="5 6" key="1">
    <citation type="submission" date="2023-10" db="EMBL/GenBank/DDBJ databases">
        <title>Rubellicoccus peritrichatus gen. nov., sp. nov., isolated from an algae of coral reef tank.</title>
        <authorList>
            <person name="Luo J."/>
        </authorList>
    </citation>
    <scope>NUCLEOTIDE SEQUENCE [LARGE SCALE GENOMIC DNA]</scope>
    <source>
        <strain evidence="5 6">CR14</strain>
    </source>
</reference>
<dbReference type="InterPro" id="IPR018060">
    <property type="entry name" value="HTH_AraC"/>
</dbReference>
<dbReference type="InterPro" id="IPR003313">
    <property type="entry name" value="AraC-bd"/>
</dbReference>
<dbReference type="SUPFAM" id="SSF46689">
    <property type="entry name" value="Homeodomain-like"/>
    <property type="match status" value="2"/>
</dbReference>
<name>A0AAQ3QS61_9BACT</name>
<dbReference type="RefSeq" id="WP_317832109.1">
    <property type="nucleotide sequence ID" value="NZ_CP136920.1"/>
</dbReference>
<keyword evidence="1" id="KW-0805">Transcription regulation</keyword>
<dbReference type="Proteomes" id="UP001304300">
    <property type="component" value="Chromosome"/>
</dbReference>
<dbReference type="GO" id="GO:0043565">
    <property type="term" value="F:sequence-specific DNA binding"/>
    <property type="evidence" value="ECO:0007669"/>
    <property type="project" value="InterPro"/>
</dbReference>
<dbReference type="Gene3D" id="1.10.10.60">
    <property type="entry name" value="Homeodomain-like"/>
    <property type="match status" value="2"/>
</dbReference>
<dbReference type="GO" id="GO:0003700">
    <property type="term" value="F:DNA-binding transcription factor activity"/>
    <property type="evidence" value="ECO:0007669"/>
    <property type="project" value="InterPro"/>
</dbReference>
<evidence type="ECO:0000313" key="5">
    <source>
        <dbReference type="EMBL" id="WOO40021.1"/>
    </source>
</evidence>
<dbReference type="SMART" id="SM00342">
    <property type="entry name" value="HTH_ARAC"/>
    <property type="match status" value="1"/>
</dbReference>
<evidence type="ECO:0000256" key="3">
    <source>
        <dbReference type="ARBA" id="ARBA00023163"/>
    </source>
</evidence>
<evidence type="ECO:0000256" key="1">
    <source>
        <dbReference type="ARBA" id="ARBA00023015"/>
    </source>
</evidence>
<keyword evidence="2" id="KW-0238">DNA-binding</keyword>
<gene>
    <name evidence="5" type="ORF">RZN69_15465</name>
</gene>
<dbReference type="PANTHER" id="PTHR43280:SF27">
    <property type="entry name" value="TRANSCRIPTIONAL REGULATOR MTLR"/>
    <property type="match status" value="1"/>
</dbReference>
<dbReference type="PROSITE" id="PS01124">
    <property type="entry name" value="HTH_ARAC_FAMILY_2"/>
    <property type="match status" value="1"/>
</dbReference>